<name>A0A3D9RX61_9BACL</name>
<dbReference type="EMBL" id="QTTN01000014">
    <property type="protein sequence ID" value="REE84563.1"/>
    <property type="molecule type" value="Genomic_DNA"/>
</dbReference>
<organism evidence="1 2">
    <name type="scientific">Paenibacillus taihuensis</name>
    <dbReference type="NCBI Taxonomy" id="1156355"/>
    <lineage>
        <taxon>Bacteria</taxon>
        <taxon>Bacillati</taxon>
        <taxon>Bacillota</taxon>
        <taxon>Bacilli</taxon>
        <taxon>Bacillales</taxon>
        <taxon>Paenibacillaceae</taxon>
        <taxon>Paenibacillus</taxon>
    </lineage>
</organism>
<dbReference type="Proteomes" id="UP000256304">
    <property type="component" value="Unassembled WGS sequence"/>
</dbReference>
<accession>A0A3D9RX61</accession>
<protein>
    <submittedName>
        <fullName evidence="1">Uncharacterized protein</fullName>
    </submittedName>
</protein>
<dbReference type="AlphaFoldDB" id="A0A3D9RX61"/>
<proteinExistence type="predicted"/>
<evidence type="ECO:0000313" key="2">
    <source>
        <dbReference type="Proteomes" id="UP000256304"/>
    </source>
</evidence>
<reference evidence="1 2" key="1">
    <citation type="submission" date="2018-08" db="EMBL/GenBank/DDBJ databases">
        <title>Genomic Encyclopedia of Type Strains, Phase III (KMG-III): the genomes of soil and plant-associated and newly described type strains.</title>
        <authorList>
            <person name="Whitman W."/>
        </authorList>
    </citation>
    <scope>NUCLEOTIDE SEQUENCE [LARGE SCALE GENOMIC DNA]</scope>
    <source>
        <strain evidence="1 2">CGMCC 1.10966</strain>
    </source>
</reference>
<keyword evidence="2" id="KW-1185">Reference proteome</keyword>
<evidence type="ECO:0000313" key="1">
    <source>
        <dbReference type="EMBL" id="REE84563.1"/>
    </source>
</evidence>
<comment type="caution">
    <text evidence="1">The sequence shown here is derived from an EMBL/GenBank/DDBJ whole genome shotgun (WGS) entry which is preliminary data.</text>
</comment>
<sequence length="88" mass="9859">MNCCALCSNETEKLFSHMTHDLGSLCIECYMKLHGSCGVCSQHFLPSELKLDVTYQILAKFIGLSNKNLIVCDNCFDATLQQLPHKFA</sequence>
<gene>
    <name evidence="1" type="ORF">A8990_11498</name>
</gene>